<accession>A0A9W6QCW0</accession>
<sequence>MTGRLRSAAGDFGRMLRAEWTKLRTVPGWVATVAGALLAVLAVGLVGTAATNPNPGRTELPVGPGGQAVNDSFSFVHRTLSGDGTLTVPVLGLTSVNADGPQGSSPGPAAEWAKAGIIVKAGLDQGSPYAAVTATGSHGVRWQYDYTHDAAGRPGLPTDTAPQWLRLTRTGDTVTGYDSADGEHWTRIGTARLPGLPRTAQVGLFATSPERAEDTGTGTGLTPAVATGRFGPAVLSGGWAPPAGDGPDGAGGWTGSLVGADAGTSGSYLPGVPGGYAREGAGFTVTGAGDIAAVVGGPALAGGRTVENSLVGTFAGLAALAVVATGCATAEYRRGLIALTLAASPRRGLLPVAKALPIAALALLVGTAAAAVAVPLGTAWSTAHGFPVAVVPGAVELRVVLGTGLLLAASCVLALALGLLLRRAAPAIAATVGGLVLPYLLATSGALPVGASEWLLRVTPAAGFAIQQSLPRLPQVFTLYTPASGYYPLSPWAGLAVLTAWAAAALLAAVVLIRRRDA</sequence>
<dbReference type="SUPFAM" id="SSF49899">
    <property type="entry name" value="Concanavalin A-like lectins/glucanases"/>
    <property type="match status" value="1"/>
</dbReference>
<keyword evidence="1" id="KW-0472">Membrane</keyword>
<dbReference type="Proteomes" id="UP001165041">
    <property type="component" value="Unassembled WGS sequence"/>
</dbReference>
<feature type="transmembrane region" description="Helical" evidence="1">
    <location>
        <begin position="492"/>
        <end position="513"/>
    </location>
</feature>
<name>A0A9W6QCW0_9ACTN</name>
<organism evidence="2 3">
    <name type="scientific">Kitasatospora phosalacinea</name>
    <dbReference type="NCBI Taxonomy" id="2065"/>
    <lineage>
        <taxon>Bacteria</taxon>
        <taxon>Bacillati</taxon>
        <taxon>Actinomycetota</taxon>
        <taxon>Actinomycetes</taxon>
        <taxon>Kitasatosporales</taxon>
        <taxon>Streptomycetaceae</taxon>
        <taxon>Kitasatospora</taxon>
    </lineage>
</organism>
<feature type="transmembrane region" description="Helical" evidence="1">
    <location>
        <begin position="355"/>
        <end position="380"/>
    </location>
</feature>
<feature type="transmembrane region" description="Helical" evidence="1">
    <location>
        <begin position="400"/>
        <end position="421"/>
    </location>
</feature>
<reference evidence="2" key="1">
    <citation type="submission" date="2023-02" db="EMBL/GenBank/DDBJ databases">
        <title>Kitasatospora phosalacinea NBRC 14627.</title>
        <authorList>
            <person name="Ichikawa N."/>
            <person name="Sato H."/>
            <person name="Tonouchi N."/>
        </authorList>
    </citation>
    <scope>NUCLEOTIDE SEQUENCE</scope>
    <source>
        <strain evidence="2">NBRC 14627</strain>
    </source>
</reference>
<feature type="transmembrane region" description="Helical" evidence="1">
    <location>
        <begin position="428"/>
        <end position="447"/>
    </location>
</feature>
<comment type="caution">
    <text evidence="2">The sequence shown here is derived from an EMBL/GenBank/DDBJ whole genome shotgun (WGS) entry which is preliminary data.</text>
</comment>
<dbReference type="RefSeq" id="WP_285738355.1">
    <property type="nucleotide sequence ID" value="NZ_BSSA01000019.1"/>
</dbReference>
<dbReference type="AlphaFoldDB" id="A0A9W6QCW0"/>
<feature type="transmembrane region" description="Helical" evidence="1">
    <location>
        <begin position="29"/>
        <end position="50"/>
    </location>
</feature>
<evidence type="ECO:0000313" key="3">
    <source>
        <dbReference type="Proteomes" id="UP001165041"/>
    </source>
</evidence>
<proteinExistence type="predicted"/>
<keyword evidence="1" id="KW-1133">Transmembrane helix</keyword>
<dbReference type="EMBL" id="BSSA01000019">
    <property type="protein sequence ID" value="GLW72666.1"/>
    <property type="molecule type" value="Genomic_DNA"/>
</dbReference>
<protein>
    <submittedName>
        <fullName evidence="2">Uncharacterized protein</fullName>
    </submittedName>
</protein>
<gene>
    <name evidence="2" type="ORF">Kpho02_49650</name>
</gene>
<evidence type="ECO:0000256" key="1">
    <source>
        <dbReference type="SAM" id="Phobius"/>
    </source>
</evidence>
<keyword evidence="1" id="KW-0812">Transmembrane</keyword>
<dbReference type="InterPro" id="IPR013320">
    <property type="entry name" value="ConA-like_dom_sf"/>
</dbReference>
<dbReference type="Gene3D" id="2.60.120.200">
    <property type="match status" value="1"/>
</dbReference>
<evidence type="ECO:0000313" key="2">
    <source>
        <dbReference type="EMBL" id="GLW72666.1"/>
    </source>
</evidence>